<accession>A0A813I7T5</accession>
<dbReference type="OrthoDB" id="1875751at2759"/>
<name>A0A813I7T5_POLGL</name>
<feature type="domain" description="RRM" evidence="5">
    <location>
        <begin position="34"/>
        <end position="109"/>
    </location>
</feature>
<dbReference type="EMBL" id="CAJNNV010024879">
    <property type="protein sequence ID" value="CAE8611009.1"/>
    <property type="molecule type" value="Genomic_DNA"/>
</dbReference>
<dbReference type="GO" id="GO:0008270">
    <property type="term" value="F:zinc ion binding"/>
    <property type="evidence" value="ECO:0007669"/>
    <property type="project" value="UniProtKB-KW"/>
</dbReference>
<dbReference type="InterPro" id="IPR012677">
    <property type="entry name" value="Nucleotide-bd_a/b_plait_sf"/>
</dbReference>
<evidence type="ECO:0000259" key="6">
    <source>
        <dbReference type="PROSITE" id="PS50103"/>
    </source>
</evidence>
<evidence type="ECO:0000256" key="2">
    <source>
        <dbReference type="PROSITE-ProRule" id="PRU00176"/>
    </source>
</evidence>
<feature type="region of interest" description="Disordered" evidence="4">
    <location>
        <begin position="353"/>
        <end position="387"/>
    </location>
</feature>
<dbReference type="GO" id="GO:0003723">
    <property type="term" value="F:RNA binding"/>
    <property type="evidence" value="ECO:0007669"/>
    <property type="project" value="UniProtKB-UniRule"/>
</dbReference>
<gene>
    <name evidence="7" type="ORF">PGLA1383_LOCUS28819</name>
    <name evidence="8" type="ORF">PGLA2088_LOCUS4992</name>
</gene>
<evidence type="ECO:0000313" key="7">
    <source>
        <dbReference type="EMBL" id="CAE8611009.1"/>
    </source>
</evidence>
<dbReference type="SUPFAM" id="SSF54928">
    <property type="entry name" value="RNA-binding domain, RBD"/>
    <property type="match status" value="1"/>
</dbReference>
<comment type="caution">
    <text evidence="8">The sequence shown here is derived from an EMBL/GenBank/DDBJ whole genome shotgun (WGS) entry which is preliminary data.</text>
</comment>
<keyword evidence="10" id="KW-1185">Reference proteome</keyword>
<dbReference type="PROSITE" id="PS50102">
    <property type="entry name" value="RRM"/>
    <property type="match status" value="1"/>
</dbReference>
<keyword evidence="1 2" id="KW-0694">RNA-binding</keyword>
<dbReference type="InterPro" id="IPR035979">
    <property type="entry name" value="RBD_domain_sf"/>
</dbReference>
<evidence type="ECO:0000313" key="10">
    <source>
        <dbReference type="Proteomes" id="UP000654075"/>
    </source>
</evidence>
<dbReference type="PROSITE" id="PS50103">
    <property type="entry name" value="ZF_C3H1"/>
    <property type="match status" value="1"/>
</dbReference>
<evidence type="ECO:0000259" key="5">
    <source>
        <dbReference type="PROSITE" id="PS50102"/>
    </source>
</evidence>
<evidence type="ECO:0000313" key="9">
    <source>
        <dbReference type="Proteomes" id="UP000626109"/>
    </source>
</evidence>
<feature type="compositionally biased region" description="Basic and acidic residues" evidence="4">
    <location>
        <begin position="439"/>
        <end position="448"/>
    </location>
</feature>
<feature type="domain" description="C3H1-type" evidence="6">
    <location>
        <begin position="411"/>
        <end position="433"/>
    </location>
</feature>
<keyword evidence="3" id="KW-0862">Zinc</keyword>
<dbReference type="InterPro" id="IPR000571">
    <property type="entry name" value="Znf_CCCH"/>
</dbReference>
<evidence type="ECO:0000313" key="8">
    <source>
        <dbReference type="EMBL" id="CAE8646656.1"/>
    </source>
</evidence>
<dbReference type="SMART" id="SM00360">
    <property type="entry name" value="RRM"/>
    <property type="match status" value="1"/>
</dbReference>
<proteinExistence type="predicted"/>
<dbReference type="InterPro" id="IPR000504">
    <property type="entry name" value="RRM_dom"/>
</dbReference>
<protein>
    <submittedName>
        <fullName evidence="8">Uncharacterized protein</fullName>
    </submittedName>
</protein>
<evidence type="ECO:0000256" key="4">
    <source>
        <dbReference type="SAM" id="MobiDB-lite"/>
    </source>
</evidence>
<dbReference type="EMBL" id="CAJNNW010004676">
    <property type="protein sequence ID" value="CAE8646656.1"/>
    <property type="molecule type" value="Genomic_DNA"/>
</dbReference>
<dbReference type="AlphaFoldDB" id="A0A813I7T5"/>
<dbReference type="Proteomes" id="UP000626109">
    <property type="component" value="Unassembled WGS sequence"/>
</dbReference>
<organism evidence="8 9">
    <name type="scientific">Polarella glacialis</name>
    <name type="common">Dinoflagellate</name>
    <dbReference type="NCBI Taxonomy" id="89957"/>
    <lineage>
        <taxon>Eukaryota</taxon>
        <taxon>Sar</taxon>
        <taxon>Alveolata</taxon>
        <taxon>Dinophyceae</taxon>
        <taxon>Suessiales</taxon>
        <taxon>Suessiaceae</taxon>
        <taxon>Polarella</taxon>
    </lineage>
</organism>
<sequence length="675" mass="71876">MAACAMAVMPGTPSMATMRDMAKDTADNGAIRPAKLFIGGLTRNTTTKQLRDHFAAYGRVLDCVAMRQPDGRPRGFGYVTLDSSAAADRVVAVPQVIDGRMLDMKRAVPEGSMASAPTTRLHTPTGASVSRLGLSESALNAPLYGAWPEAPVSPFGGYYGSATASLYDVPAASWPWSPHAAAAAVAAAAAAAAPLFGTPDCLELLSRARVSPLASRQDLPHPFWSLPQSPTAEAGGLMSALAPEFVPFGVLPTTPQSQVYSSLVEAGSRQRQVLGEITNLPCAKKGLQTAKVAGLQNENAANENAANMLYGMHKEEMSFGKRRAAMKELALQIDTENIDPRKVLTEPAAELSPMFAAPSPALNDANLKGDDDMDEDDGSDEDGDDSEIEVDFTLPLPSMGSADHREGTCKRCNFFPKGRCQNGESCTFCHYPHEKRKPSRQEKRDRRAAWAGQLDDDLDKEQDYVQQTVAYSMLPGLPPMCTTKLPTPLILPGGCSPCGSFAGYGFPSINFPLPPPGLASSDIWQPDEEVSPVRSRTPQSFLSTVPMLSTTPMSANHHLSTALPTVASVQAQMISRSLAVVENANLTPSSAAAGKVMVTMGTQTAAEVETENADALDDASHSEAGRLAGVHERYTRDELLRLRGSALALRTNRPRSDGIDGRAHLRTQSIGTLDA</sequence>
<feature type="compositionally biased region" description="Acidic residues" evidence="4">
    <location>
        <begin position="371"/>
        <end position="387"/>
    </location>
</feature>
<feature type="zinc finger region" description="C3H1-type" evidence="3">
    <location>
        <begin position="411"/>
        <end position="433"/>
    </location>
</feature>
<dbReference type="Proteomes" id="UP000654075">
    <property type="component" value="Unassembled WGS sequence"/>
</dbReference>
<keyword evidence="3" id="KW-0479">Metal-binding</keyword>
<dbReference type="Pfam" id="PF00076">
    <property type="entry name" value="RRM_1"/>
    <property type="match status" value="1"/>
</dbReference>
<feature type="region of interest" description="Disordered" evidence="4">
    <location>
        <begin position="433"/>
        <end position="454"/>
    </location>
</feature>
<evidence type="ECO:0000256" key="1">
    <source>
        <dbReference type="ARBA" id="ARBA00022884"/>
    </source>
</evidence>
<evidence type="ECO:0000256" key="3">
    <source>
        <dbReference type="PROSITE-ProRule" id="PRU00723"/>
    </source>
</evidence>
<reference evidence="8" key="1">
    <citation type="submission" date="2021-02" db="EMBL/GenBank/DDBJ databases">
        <authorList>
            <person name="Dougan E. K."/>
            <person name="Rhodes N."/>
            <person name="Thang M."/>
            <person name="Chan C."/>
        </authorList>
    </citation>
    <scope>NUCLEOTIDE SEQUENCE</scope>
</reference>
<dbReference type="PANTHER" id="PTHR11176">
    <property type="entry name" value="BOULE-RELATED"/>
    <property type="match status" value="1"/>
</dbReference>
<keyword evidence="3" id="KW-0863">Zinc-finger</keyword>
<dbReference type="Gene3D" id="3.30.70.330">
    <property type="match status" value="1"/>
</dbReference>